<dbReference type="PANTHER" id="PTHR13115:SF8">
    <property type="entry name" value="RNA POLYMERASE-ASSOCIATED PROTEIN RTF1 HOMOLOG"/>
    <property type="match status" value="1"/>
</dbReference>
<dbReference type="EMBL" id="LFJN01000012">
    <property type="protein sequence ID" value="KPI40440.1"/>
    <property type="molecule type" value="Genomic_DNA"/>
</dbReference>
<dbReference type="OrthoDB" id="166375at2759"/>
<dbReference type="Proteomes" id="UP000038010">
    <property type="component" value="Unassembled WGS sequence"/>
</dbReference>
<keyword evidence="8" id="KW-1185">Reference proteome</keyword>
<dbReference type="InterPro" id="IPR036128">
    <property type="entry name" value="Plus3-like_sf"/>
</dbReference>
<evidence type="ECO:0000256" key="5">
    <source>
        <dbReference type="SAM" id="MobiDB-lite"/>
    </source>
</evidence>
<feature type="compositionally biased region" description="Low complexity" evidence="5">
    <location>
        <begin position="102"/>
        <end position="111"/>
    </location>
</feature>
<evidence type="ECO:0000256" key="1">
    <source>
        <dbReference type="ARBA" id="ARBA00004123"/>
    </source>
</evidence>
<feature type="compositionally biased region" description="Acidic residues" evidence="5">
    <location>
        <begin position="245"/>
        <end position="255"/>
    </location>
</feature>
<feature type="domain" description="Plus3" evidence="6">
    <location>
        <begin position="274"/>
        <end position="411"/>
    </location>
</feature>
<feature type="compositionally biased region" description="Basic residues" evidence="5">
    <location>
        <begin position="65"/>
        <end position="80"/>
    </location>
</feature>
<dbReference type="InterPro" id="IPR004343">
    <property type="entry name" value="Plus-3_dom"/>
</dbReference>
<evidence type="ECO:0000256" key="3">
    <source>
        <dbReference type="ARBA" id="ARBA00023163"/>
    </source>
</evidence>
<dbReference type="PANTHER" id="PTHR13115">
    <property type="entry name" value="RNA POLYMERASE-ASSOCIATED PROTEIN RTF1 HOMOLOG"/>
    <property type="match status" value="1"/>
</dbReference>
<evidence type="ECO:0000313" key="7">
    <source>
        <dbReference type="EMBL" id="KPI40440.1"/>
    </source>
</evidence>
<feature type="compositionally biased region" description="Polar residues" evidence="5">
    <location>
        <begin position="91"/>
        <end position="101"/>
    </location>
</feature>
<comment type="caution">
    <text evidence="7">The sequence shown here is derived from an EMBL/GenBank/DDBJ whole genome shotgun (WGS) entry which is preliminary data.</text>
</comment>
<sequence length="606" mass="67883">MADLDAELLALAGGDSSGEEDYMSTSPPPQKTTSSSPRRRSRSSSSRRDSSPPPEDMARKGVAQKVRKTGARKPASRRKRYSDDEDEVSSPAPSESVAMSQSDSDAGSSDDANGEKPIYAYEGLYHDAADKARVQALPQVEREAAMAARHEEVERLKQNSLIHEMLRRREKEAKKQEKKAKRKVDDAGLDDSQRKSSRQRTKVGGESKGAIDRYKQQRAEKVLRDERRQNRSARSVTPEDKYGYSDEDAQGESDYDDRRPTRKRSPTPIKDDPPADLADVNRAKVGRDNFAQVCQTPGFDQLIVGCYARVNLGPGRDPNVNEYRLCIIKGIQKGRPYAMMAPNNTQFLTDKYAVCAFGKAERAWSFLECSMGPFIEKEWTKYRAEMANVEKPMPTKGAIARKLQDINTLINHKFLDKEITAKLEAQNELMAMVTKSKEKEEILDQIVEARRTRKYELIDELEEKLQNIVPMKLAMNTSLIKKEGPKINTEQERLTALNVKNNHLNTENIRKAQLAEMRARRVRQQQRARESPGPKDDLFGDGSDISRAGTPLNGVRSRAGTPGLGTPRSSTPVPLKPMKKKGGLPTIRRAALDDEIIAGMDLGLEI</sequence>
<dbReference type="GeneID" id="28739978"/>
<feature type="compositionally biased region" description="Basic and acidic residues" evidence="5">
    <location>
        <begin position="183"/>
        <end position="194"/>
    </location>
</feature>
<feature type="region of interest" description="Disordered" evidence="5">
    <location>
        <begin position="143"/>
        <end position="277"/>
    </location>
</feature>
<name>A0A0N1NZK5_9EURO</name>
<dbReference type="VEuPathDB" id="FungiDB:AB675_7709"/>
<dbReference type="STRING" id="1664694.A0A0N1NZK5"/>
<evidence type="ECO:0000256" key="2">
    <source>
        <dbReference type="ARBA" id="ARBA00023015"/>
    </source>
</evidence>
<organism evidence="7 8">
    <name type="scientific">Cyphellophora attinorum</name>
    <dbReference type="NCBI Taxonomy" id="1664694"/>
    <lineage>
        <taxon>Eukaryota</taxon>
        <taxon>Fungi</taxon>
        <taxon>Dikarya</taxon>
        <taxon>Ascomycota</taxon>
        <taxon>Pezizomycotina</taxon>
        <taxon>Eurotiomycetes</taxon>
        <taxon>Chaetothyriomycetidae</taxon>
        <taxon>Chaetothyriales</taxon>
        <taxon>Cyphellophoraceae</taxon>
        <taxon>Cyphellophora</taxon>
    </lineage>
</organism>
<comment type="subcellular location">
    <subcellularLocation>
        <location evidence="1">Nucleus</location>
    </subcellularLocation>
</comment>
<reference evidence="7 8" key="1">
    <citation type="submission" date="2015-06" db="EMBL/GenBank/DDBJ databases">
        <title>Draft genome of the ant-associated black yeast Phialophora attae CBS 131958.</title>
        <authorList>
            <person name="Moreno L.F."/>
            <person name="Stielow B.J."/>
            <person name="de Hoog S."/>
            <person name="Vicente V.A."/>
            <person name="Weiss V.A."/>
            <person name="de Vries M."/>
            <person name="Cruz L.M."/>
            <person name="Souza E.M."/>
        </authorList>
    </citation>
    <scope>NUCLEOTIDE SEQUENCE [LARGE SCALE GENOMIC DNA]</scope>
    <source>
        <strain evidence="7 8">CBS 131958</strain>
    </source>
</reference>
<dbReference type="GO" id="GO:1990269">
    <property type="term" value="F:RNA polymerase II C-terminal domain phosphoserine binding"/>
    <property type="evidence" value="ECO:0007669"/>
    <property type="project" value="TreeGrafter"/>
</dbReference>
<dbReference type="RefSeq" id="XP_018000403.1">
    <property type="nucleotide sequence ID" value="XM_018148099.1"/>
</dbReference>
<feature type="compositionally biased region" description="Basic and acidic residues" evidence="5">
    <location>
        <begin position="527"/>
        <end position="538"/>
    </location>
</feature>
<dbReference type="SMART" id="SM00719">
    <property type="entry name" value="Plus3"/>
    <property type="match status" value="1"/>
</dbReference>
<gene>
    <name evidence="7" type="ORF">AB675_7709</name>
</gene>
<feature type="compositionally biased region" description="Basic and acidic residues" evidence="5">
    <location>
        <begin position="203"/>
        <end position="229"/>
    </location>
</feature>
<feature type="compositionally biased region" description="Basic and acidic residues" evidence="5">
    <location>
        <begin position="143"/>
        <end position="157"/>
    </location>
</feature>
<proteinExistence type="predicted"/>
<evidence type="ECO:0000259" key="6">
    <source>
        <dbReference type="PROSITE" id="PS51360"/>
    </source>
</evidence>
<accession>A0A0N1NZK5</accession>
<dbReference type="Gene3D" id="3.90.70.200">
    <property type="entry name" value="Plus-3 domain"/>
    <property type="match status" value="1"/>
</dbReference>
<dbReference type="GO" id="GO:0016593">
    <property type="term" value="C:Cdc73/Paf1 complex"/>
    <property type="evidence" value="ECO:0007669"/>
    <property type="project" value="TreeGrafter"/>
</dbReference>
<dbReference type="GO" id="GO:0003677">
    <property type="term" value="F:DNA binding"/>
    <property type="evidence" value="ECO:0007669"/>
    <property type="project" value="InterPro"/>
</dbReference>
<evidence type="ECO:0000256" key="4">
    <source>
        <dbReference type="ARBA" id="ARBA00023242"/>
    </source>
</evidence>
<feature type="compositionally biased region" description="Basic and acidic residues" evidence="5">
    <location>
        <begin position="164"/>
        <end position="175"/>
    </location>
</feature>
<keyword evidence="4" id="KW-0539">Nucleus</keyword>
<dbReference type="Pfam" id="PF03126">
    <property type="entry name" value="Plus-3"/>
    <property type="match status" value="1"/>
</dbReference>
<keyword evidence="3" id="KW-0804">Transcription</keyword>
<keyword evidence="2" id="KW-0805">Transcription regulation</keyword>
<dbReference type="AlphaFoldDB" id="A0A0N1NZK5"/>
<feature type="region of interest" description="Disordered" evidence="5">
    <location>
        <begin position="1"/>
        <end position="118"/>
    </location>
</feature>
<protein>
    <submittedName>
        <fullName evidence="7">RNA polymerase-associated protein</fullName>
    </submittedName>
</protein>
<dbReference type="PROSITE" id="PS51360">
    <property type="entry name" value="PLUS3"/>
    <property type="match status" value="1"/>
</dbReference>
<feature type="region of interest" description="Disordered" evidence="5">
    <location>
        <begin position="516"/>
        <end position="582"/>
    </location>
</feature>
<evidence type="ECO:0000313" key="8">
    <source>
        <dbReference type="Proteomes" id="UP000038010"/>
    </source>
</evidence>
<dbReference type="SUPFAM" id="SSF159042">
    <property type="entry name" value="Plus3-like"/>
    <property type="match status" value="1"/>
</dbReference>